<protein>
    <submittedName>
        <fullName evidence="1">Uncharacterized protein</fullName>
    </submittedName>
</protein>
<organism evidence="1 2">
    <name type="scientific">Ixodes persulcatus</name>
    <name type="common">Taiga tick</name>
    <dbReference type="NCBI Taxonomy" id="34615"/>
    <lineage>
        <taxon>Eukaryota</taxon>
        <taxon>Metazoa</taxon>
        <taxon>Ecdysozoa</taxon>
        <taxon>Arthropoda</taxon>
        <taxon>Chelicerata</taxon>
        <taxon>Arachnida</taxon>
        <taxon>Acari</taxon>
        <taxon>Parasitiformes</taxon>
        <taxon>Ixodida</taxon>
        <taxon>Ixodoidea</taxon>
        <taxon>Ixodidae</taxon>
        <taxon>Ixodinae</taxon>
        <taxon>Ixodes</taxon>
    </lineage>
</organism>
<dbReference type="EMBL" id="JABSTQ010010586">
    <property type="protein sequence ID" value="KAG0419710.1"/>
    <property type="molecule type" value="Genomic_DNA"/>
</dbReference>
<keyword evidence="2" id="KW-1185">Reference proteome</keyword>
<accession>A0AC60PI78</accession>
<evidence type="ECO:0000313" key="1">
    <source>
        <dbReference type="EMBL" id="KAG0419710.1"/>
    </source>
</evidence>
<dbReference type="Proteomes" id="UP000805193">
    <property type="component" value="Unassembled WGS sequence"/>
</dbReference>
<reference evidence="1 2" key="1">
    <citation type="journal article" date="2020" name="Cell">
        <title>Large-Scale Comparative Analyses of Tick Genomes Elucidate Their Genetic Diversity and Vector Capacities.</title>
        <authorList>
            <consortium name="Tick Genome and Microbiome Consortium (TIGMIC)"/>
            <person name="Jia N."/>
            <person name="Wang J."/>
            <person name="Shi W."/>
            <person name="Du L."/>
            <person name="Sun Y."/>
            <person name="Zhan W."/>
            <person name="Jiang J.F."/>
            <person name="Wang Q."/>
            <person name="Zhang B."/>
            <person name="Ji P."/>
            <person name="Bell-Sakyi L."/>
            <person name="Cui X.M."/>
            <person name="Yuan T.T."/>
            <person name="Jiang B.G."/>
            <person name="Yang W.F."/>
            <person name="Lam T.T."/>
            <person name="Chang Q.C."/>
            <person name="Ding S.J."/>
            <person name="Wang X.J."/>
            <person name="Zhu J.G."/>
            <person name="Ruan X.D."/>
            <person name="Zhao L."/>
            <person name="Wei J.T."/>
            <person name="Ye R.Z."/>
            <person name="Que T.C."/>
            <person name="Du C.H."/>
            <person name="Zhou Y.H."/>
            <person name="Cheng J.X."/>
            <person name="Dai P.F."/>
            <person name="Guo W.B."/>
            <person name="Han X.H."/>
            <person name="Huang E.J."/>
            <person name="Li L.F."/>
            <person name="Wei W."/>
            <person name="Gao Y.C."/>
            <person name="Liu J.Z."/>
            <person name="Shao H.Z."/>
            <person name="Wang X."/>
            <person name="Wang C.C."/>
            <person name="Yang T.C."/>
            <person name="Huo Q.B."/>
            <person name="Li W."/>
            <person name="Chen H.Y."/>
            <person name="Chen S.E."/>
            <person name="Zhou L.G."/>
            <person name="Ni X.B."/>
            <person name="Tian J.H."/>
            <person name="Sheng Y."/>
            <person name="Liu T."/>
            <person name="Pan Y.S."/>
            <person name="Xia L.Y."/>
            <person name="Li J."/>
            <person name="Zhao F."/>
            <person name="Cao W.C."/>
        </authorList>
    </citation>
    <scope>NUCLEOTIDE SEQUENCE [LARGE SCALE GENOMIC DNA]</scope>
    <source>
        <strain evidence="1">Iper-2018</strain>
    </source>
</reference>
<evidence type="ECO:0000313" key="2">
    <source>
        <dbReference type="Proteomes" id="UP000805193"/>
    </source>
</evidence>
<proteinExistence type="predicted"/>
<name>A0AC60PI78_IXOPE</name>
<comment type="caution">
    <text evidence="1">The sequence shown here is derived from an EMBL/GenBank/DDBJ whole genome shotgun (WGS) entry which is preliminary data.</text>
</comment>
<gene>
    <name evidence="1" type="ORF">HPB47_003931</name>
</gene>
<sequence>MADGLEEEGLFARDMPTVAPDLLTDILCVLAQQNDDAVRNPEDFLDHLAPTDTVELVFRSCSHLNLPLFVQFMAVEYLDSVETRKKVAEGSILNRLQNSTPGYFIRLRLTLSLEVNSTFSLPESPFCPGVNV</sequence>